<organism evidence="14 15">
    <name type="scientific">Ureibacillus thermophilus</name>
    <dbReference type="NCBI Taxonomy" id="367743"/>
    <lineage>
        <taxon>Bacteria</taxon>
        <taxon>Bacillati</taxon>
        <taxon>Bacillota</taxon>
        <taxon>Bacilli</taxon>
        <taxon>Bacillales</taxon>
        <taxon>Caryophanaceae</taxon>
        <taxon>Ureibacillus</taxon>
    </lineage>
</organism>
<dbReference type="Gene3D" id="3.40.1190.10">
    <property type="entry name" value="Mur-like, catalytic domain"/>
    <property type="match status" value="1"/>
</dbReference>
<evidence type="ECO:0000256" key="6">
    <source>
        <dbReference type="ARBA" id="ARBA00022741"/>
    </source>
</evidence>
<dbReference type="GO" id="GO:0005737">
    <property type="term" value="C:cytoplasm"/>
    <property type="evidence" value="ECO:0007669"/>
    <property type="project" value="TreeGrafter"/>
</dbReference>
<feature type="domain" description="Mur ligase central" evidence="13">
    <location>
        <begin position="47"/>
        <end position="270"/>
    </location>
</feature>
<evidence type="ECO:0000256" key="9">
    <source>
        <dbReference type="ARBA" id="ARBA00030592"/>
    </source>
</evidence>
<dbReference type="KEGG" id="uth:DKZ56_11325"/>
<dbReference type="GO" id="GO:0008841">
    <property type="term" value="F:dihydrofolate synthase activity"/>
    <property type="evidence" value="ECO:0007669"/>
    <property type="project" value="TreeGrafter"/>
</dbReference>
<comment type="cofactor">
    <cofactor evidence="1">
        <name>Mg(2+)</name>
        <dbReference type="ChEBI" id="CHEBI:18420"/>
    </cofactor>
</comment>
<evidence type="ECO:0000256" key="7">
    <source>
        <dbReference type="ARBA" id="ARBA00022840"/>
    </source>
</evidence>
<dbReference type="GO" id="GO:0005524">
    <property type="term" value="F:ATP binding"/>
    <property type="evidence" value="ECO:0007669"/>
    <property type="project" value="UniProtKB-KW"/>
</dbReference>
<dbReference type="PANTHER" id="PTHR11136">
    <property type="entry name" value="FOLYLPOLYGLUTAMATE SYNTHASE-RELATED"/>
    <property type="match status" value="1"/>
</dbReference>
<dbReference type="PIRSF" id="PIRSF001563">
    <property type="entry name" value="Folylpolyglu_synth"/>
    <property type="match status" value="1"/>
</dbReference>
<evidence type="ECO:0000256" key="2">
    <source>
        <dbReference type="ARBA" id="ARBA00008276"/>
    </source>
</evidence>
<keyword evidence="8" id="KW-0460">Magnesium</keyword>
<feature type="domain" description="Mur ligase C-terminal" evidence="12">
    <location>
        <begin position="297"/>
        <end position="412"/>
    </location>
</feature>
<sequence length="434" mass="49580">MFTTIEECTNFMYGLRAEKHKGEPFDAMNKWLPLLGNPHEKVPFIHIAGSNGKGSTVTYLKEMLEKAGYQVGAFTSPHLERVNERITINGLEIPDERFLSLANRLFHLIDQLDGKYPNFFEIMTLIAFMYFEEEEVDIAIIEAGIGGRFDCTNVITPLISIITTVSLDHTHILGNTYKDIAYQKAGIIKRNIPVVTAATNEEALEIIRTEAEEQNAPLFIYGEDFFVSDIQTEEGKQRFTYHLGKVELNISLKMLGTHQIANASCALTAATILRSIGFDRFTDKNIQRALENAFWPGRFERIGQQIVLDGSHNPEGTKALIHTLMKQYPHKKYKFIYSVMNDKDYKESISMLDEVAKAIYFTELPIPRAAKAEELAKYSSHPYKEAHDDWKELVKREIAKIQSDELLVITGSIFFIAEVRKFLKEKEETYDTEL</sequence>
<dbReference type="RefSeq" id="WP_208650090.1">
    <property type="nucleotide sequence ID" value="NZ_CP036528.1"/>
</dbReference>
<dbReference type="PANTHER" id="PTHR11136:SF0">
    <property type="entry name" value="DIHYDROFOLATE SYNTHETASE-RELATED"/>
    <property type="match status" value="1"/>
</dbReference>
<dbReference type="NCBIfam" id="TIGR01499">
    <property type="entry name" value="folC"/>
    <property type="match status" value="1"/>
</dbReference>
<dbReference type="Pfam" id="PF08245">
    <property type="entry name" value="Mur_ligase_M"/>
    <property type="match status" value="1"/>
</dbReference>
<dbReference type="InterPro" id="IPR036615">
    <property type="entry name" value="Mur_ligase_C_dom_sf"/>
</dbReference>
<dbReference type="InterPro" id="IPR001645">
    <property type="entry name" value="Folylpolyglutamate_synth"/>
</dbReference>
<evidence type="ECO:0000313" key="14">
    <source>
        <dbReference type="EMBL" id="QBK26399.1"/>
    </source>
</evidence>
<reference evidence="14 15" key="1">
    <citation type="submission" date="2019-02" db="EMBL/GenBank/DDBJ databases">
        <title>Ureibacillus thermophilus.</title>
        <authorList>
            <person name="Sunny J.S."/>
            <person name="Natarajan A."/>
            <person name="Saleena L.M."/>
        </authorList>
    </citation>
    <scope>NUCLEOTIDE SEQUENCE [LARGE SCALE GENOMIC DNA]</scope>
    <source>
        <strain evidence="14 15">LM102</strain>
    </source>
</reference>
<evidence type="ECO:0000256" key="3">
    <source>
        <dbReference type="ARBA" id="ARBA00013025"/>
    </source>
</evidence>
<protein>
    <recommendedName>
        <fullName evidence="3">tetrahydrofolate synthase</fullName>
        <ecNumber evidence="3">6.3.2.17</ecNumber>
    </recommendedName>
    <alternativeName>
        <fullName evidence="9">Tetrahydrofolylpolyglutamate synthase</fullName>
    </alternativeName>
</protein>
<evidence type="ECO:0000256" key="4">
    <source>
        <dbReference type="ARBA" id="ARBA00022598"/>
    </source>
</evidence>
<dbReference type="Proteomes" id="UP000291151">
    <property type="component" value="Chromosome"/>
</dbReference>
<dbReference type="SUPFAM" id="SSF53623">
    <property type="entry name" value="MurD-like peptide ligases, catalytic domain"/>
    <property type="match status" value="1"/>
</dbReference>
<dbReference type="SUPFAM" id="SSF53244">
    <property type="entry name" value="MurD-like peptide ligases, peptide-binding domain"/>
    <property type="match status" value="1"/>
</dbReference>
<comment type="catalytic activity">
    <reaction evidence="10">
        <text>(6S)-5,6,7,8-tetrahydrofolyl-(gamma-L-Glu)(n) + L-glutamate + ATP = (6S)-5,6,7,8-tetrahydrofolyl-(gamma-L-Glu)(n+1) + ADP + phosphate + H(+)</text>
        <dbReference type="Rhea" id="RHEA:10580"/>
        <dbReference type="Rhea" id="RHEA-COMP:14738"/>
        <dbReference type="Rhea" id="RHEA-COMP:14740"/>
        <dbReference type="ChEBI" id="CHEBI:15378"/>
        <dbReference type="ChEBI" id="CHEBI:29985"/>
        <dbReference type="ChEBI" id="CHEBI:30616"/>
        <dbReference type="ChEBI" id="CHEBI:43474"/>
        <dbReference type="ChEBI" id="CHEBI:141005"/>
        <dbReference type="ChEBI" id="CHEBI:456216"/>
        <dbReference type="EC" id="6.3.2.17"/>
    </reaction>
</comment>
<dbReference type="FunFam" id="3.40.1190.10:FF:000011">
    <property type="entry name" value="Folylpolyglutamate synthase/dihydrofolate synthase"/>
    <property type="match status" value="1"/>
</dbReference>
<dbReference type="InterPro" id="IPR013221">
    <property type="entry name" value="Mur_ligase_cen"/>
</dbReference>
<keyword evidence="6 11" id="KW-0547">Nucleotide-binding</keyword>
<accession>A0A4P6USU2</accession>
<dbReference type="GO" id="GO:0046872">
    <property type="term" value="F:metal ion binding"/>
    <property type="evidence" value="ECO:0007669"/>
    <property type="project" value="UniProtKB-KW"/>
</dbReference>
<gene>
    <name evidence="14" type="ORF">DKZ56_11325</name>
</gene>
<dbReference type="EC" id="6.3.2.17" evidence="3"/>
<dbReference type="InterPro" id="IPR004101">
    <property type="entry name" value="Mur_ligase_C"/>
</dbReference>
<evidence type="ECO:0000256" key="10">
    <source>
        <dbReference type="ARBA" id="ARBA00047493"/>
    </source>
</evidence>
<evidence type="ECO:0000256" key="1">
    <source>
        <dbReference type="ARBA" id="ARBA00001946"/>
    </source>
</evidence>
<evidence type="ECO:0000256" key="8">
    <source>
        <dbReference type="ARBA" id="ARBA00022842"/>
    </source>
</evidence>
<evidence type="ECO:0000259" key="12">
    <source>
        <dbReference type="Pfam" id="PF02875"/>
    </source>
</evidence>
<dbReference type="InterPro" id="IPR036565">
    <property type="entry name" value="Mur-like_cat_sf"/>
</dbReference>
<evidence type="ECO:0000256" key="11">
    <source>
        <dbReference type="PIRNR" id="PIRNR001563"/>
    </source>
</evidence>
<dbReference type="Gene3D" id="3.90.190.20">
    <property type="entry name" value="Mur ligase, C-terminal domain"/>
    <property type="match status" value="1"/>
</dbReference>
<keyword evidence="5" id="KW-0479">Metal-binding</keyword>
<dbReference type="AlphaFoldDB" id="A0A4P6USU2"/>
<evidence type="ECO:0000259" key="13">
    <source>
        <dbReference type="Pfam" id="PF08245"/>
    </source>
</evidence>
<keyword evidence="7 11" id="KW-0067">ATP-binding</keyword>
<dbReference type="PROSITE" id="PS01012">
    <property type="entry name" value="FOLYLPOLYGLU_SYNT_2"/>
    <property type="match status" value="1"/>
</dbReference>
<keyword evidence="15" id="KW-1185">Reference proteome</keyword>
<evidence type="ECO:0000256" key="5">
    <source>
        <dbReference type="ARBA" id="ARBA00022723"/>
    </source>
</evidence>
<name>A0A4P6USU2_9BACL</name>
<dbReference type="EMBL" id="CP036528">
    <property type="protein sequence ID" value="QBK26399.1"/>
    <property type="molecule type" value="Genomic_DNA"/>
</dbReference>
<dbReference type="InterPro" id="IPR018109">
    <property type="entry name" value="Folylpolyglutamate_synth_CS"/>
</dbReference>
<dbReference type="GO" id="GO:0004326">
    <property type="term" value="F:tetrahydrofolylpolyglutamate synthase activity"/>
    <property type="evidence" value="ECO:0007669"/>
    <property type="project" value="UniProtKB-EC"/>
</dbReference>
<keyword evidence="4 11" id="KW-0436">Ligase</keyword>
<dbReference type="Pfam" id="PF02875">
    <property type="entry name" value="Mur_ligase_C"/>
    <property type="match status" value="1"/>
</dbReference>
<evidence type="ECO:0000313" key="15">
    <source>
        <dbReference type="Proteomes" id="UP000291151"/>
    </source>
</evidence>
<comment type="similarity">
    <text evidence="2 11">Belongs to the folylpolyglutamate synthase family.</text>
</comment>
<proteinExistence type="inferred from homology"/>